<organism evidence="2 3">
    <name type="scientific">Aureliella helgolandensis</name>
    <dbReference type="NCBI Taxonomy" id="2527968"/>
    <lineage>
        <taxon>Bacteria</taxon>
        <taxon>Pseudomonadati</taxon>
        <taxon>Planctomycetota</taxon>
        <taxon>Planctomycetia</taxon>
        <taxon>Pirellulales</taxon>
        <taxon>Pirellulaceae</taxon>
        <taxon>Aureliella</taxon>
    </lineage>
</organism>
<reference evidence="2 3" key="1">
    <citation type="submission" date="2019-02" db="EMBL/GenBank/DDBJ databases">
        <title>Deep-cultivation of Planctomycetes and their phenomic and genomic characterization uncovers novel biology.</title>
        <authorList>
            <person name="Wiegand S."/>
            <person name="Jogler M."/>
            <person name="Boedeker C."/>
            <person name="Pinto D."/>
            <person name="Vollmers J."/>
            <person name="Rivas-Marin E."/>
            <person name="Kohn T."/>
            <person name="Peeters S.H."/>
            <person name="Heuer A."/>
            <person name="Rast P."/>
            <person name="Oberbeckmann S."/>
            <person name="Bunk B."/>
            <person name="Jeske O."/>
            <person name="Meyerdierks A."/>
            <person name="Storesund J.E."/>
            <person name="Kallscheuer N."/>
            <person name="Luecker S."/>
            <person name="Lage O.M."/>
            <person name="Pohl T."/>
            <person name="Merkel B.J."/>
            <person name="Hornburger P."/>
            <person name="Mueller R.-W."/>
            <person name="Bruemmer F."/>
            <person name="Labrenz M."/>
            <person name="Spormann A.M."/>
            <person name="Op den Camp H."/>
            <person name="Overmann J."/>
            <person name="Amann R."/>
            <person name="Jetten M.S.M."/>
            <person name="Mascher T."/>
            <person name="Medema M.H."/>
            <person name="Devos D.P."/>
            <person name="Kaster A.-K."/>
            <person name="Ovreas L."/>
            <person name="Rohde M."/>
            <person name="Galperin M.Y."/>
            <person name="Jogler C."/>
        </authorList>
    </citation>
    <scope>NUCLEOTIDE SEQUENCE [LARGE SCALE GENOMIC DNA]</scope>
    <source>
        <strain evidence="2 3">Q31a</strain>
    </source>
</reference>
<feature type="compositionally biased region" description="Polar residues" evidence="1">
    <location>
        <begin position="57"/>
        <end position="66"/>
    </location>
</feature>
<evidence type="ECO:0000313" key="2">
    <source>
        <dbReference type="EMBL" id="QDV27434.1"/>
    </source>
</evidence>
<dbReference type="OrthoDB" id="291574at2"/>
<protein>
    <submittedName>
        <fullName evidence="2">Uncharacterized protein</fullName>
    </submittedName>
</protein>
<feature type="compositionally biased region" description="Polar residues" evidence="1">
    <location>
        <begin position="171"/>
        <end position="196"/>
    </location>
</feature>
<feature type="compositionally biased region" description="Low complexity" evidence="1">
    <location>
        <begin position="106"/>
        <end position="124"/>
    </location>
</feature>
<evidence type="ECO:0000313" key="3">
    <source>
        <dbReference type="Proteomes" id="UP000318017"/>
    </source>
</evidence>
<accession>A0A518GFR8</accession>
<proteinExistence type="predicted"/>
<feature type="region of interest" description="Disordered" evidence="1">
    <location>
        <begin position="260"/>
        <end position="317"/>
    </location>
</feature>
<gene>
    <name evidence="2" type="ORF">Q31a_58230</name>
</gene>
<feature type="region of interest" description="Disordered" evidence="1">
    <location>
        <begin position="339"/>
        <end position="382"/>
    </location>
</feature>
<dbReference type="Proteomes" id="UP000318017">
    <property type="component" value="Chromosome"/>
</dbReference>
<feature type="compositionally biased region" description="Low complexity" evidence="1">
    <location>
        <begin position="363"/>
        <end position="382"/>
    </location>
</feature>
<name>A0A518GFR8_9BACT</name>
<keyword evidence="3" id="KW-1185">Reference proteome</keyword>
<sequence length="483" mass="48607">MNWLLNGPLRLVLIGSATAGGGYYVLVPAADPAVSVAVSEAAPESATTEESPKHQVLFQSPASSQDAFPALPSSLAGPASPSAMSFPSGLPSAPAASPTNAPPGLPSALPNSSPSGGLPGMPGAVGDLSNPAPRSRSGQATDDRYPAPGMTGDSSSPRQPVPVPQSRSADDSSQPPSTSNAGASGSPSYAGNTGQNDAARGQAVGVPAMNVPFTSVVPGGPPANGAGSVPSAARAVSDGRNDSVNTNSVGRDVVAQPASYGNGQLVLPPSQLGSNTRSVPGDPVSTANSVPNGLRSVGGVPGGGAGGNAPVDRRGNFPTRAYDPSLFQYAAFQRIGVPVSGERSSTETSAQLASTAGAPTAYSAQQQQIPQQQFAQPAPVQSQFQQAPYRPLGVSPVAYQCQPAAGYGPTYPPPGAVPGNYTPPTLTPNMTPGVYSPNNSGFRPLFTLGQENYNVTLGRGIIGQPTAYVPGQGIRNFMRYLFP</sequence>
<dbReference type="RefSeq" id="WP_145084824.1">
    <property type="nucleotide sequence ID" value="NZ_CP036298.1"/>
</dbReference>
<feature type="compositionally biased region" description="Polar residues" evidence="1">
    <location>
        <begin position="342"/>
        <end position="354"/>
    </location>
</feature>
<feature type="compositionally biased region" description="Low complexity" evidence="1">
    <location>
        <begin position="219"/>
        <end position="233"/>
    </location>
</feature>
<evidence type="ECO:0000256" key="1">
    <source>
        <dbReference type="SAM" id="MobiDB-lite"/>
    </source>
</evidence>
<feature type="compositionally biased region" description="Low complexity" evidence="1">
    <location>
        <begin position="69"/>
        <end position="99"/>
    </location>
</feature>
<dbReference type="AlphaFoldDB" id="A0A518GFR8"/>
<dbReference type="EMBL" id="CP036298">
    <property type="protein sequence ID" value="QDV27434.1"/>
    <property type="molecule type" value="Genomic_DNA"/>
</dbReference>
<dbReference type="KEGG" id="ahel:Q31a_58230"/>
<feature type="region of interest" description="Disordered" evidence="1">
    <location>
        <begin position="44"/>
        <end position="199"/>
    </location>
</feature>
<feature type="region of interest" description="Disordered" evidence="1">
    <location>
        <begin position="219"/>
        <end position="248"/>
    </location>
</feature>